<dbReference type="Proteomes" id="UP000015105">
    <property type="component" value="Chromosome 7D"/>
</dbReference>
<comment type="similarity">
    <text evidence="1">Belongs to the cytochrome P450 family.</text>
</comment>
<keyword evidence="3" id="KW-0479">Metal-binding</keyword>
<dbReference type="GO" id="GO:0004497">
    <property type="term" value="F:monooxygenase activity"/>
    <property type="evidence" value="ECO:0007669"/>
    <property type="project" value="InterPro"/>
</dbReference>
<dbReference type="PRINTS" id="PR00463">
    <property type="entry name" value="EP450I"/>
</dbReference>
<keyword evidence="7" id="KW-1185">Reference proteome</keyword>
<reference evidence="7" key="2">
    <citation type="journal article" date="2017" name="Nat. Plants">
        <title>The Aegilops tauschii genome reveals multiple impacts of transposons.</title>
        <authorList>
            <person name="Zhao G."/>
            <person name="Zou C."/>
            <person name="Li K."/>
            <person name="Wang K."/>
            <person name="Li T."/>
            <person name="Gao L."/>
            <person name="Zhang X."/>
            <person name="Wang H."/>
            <person name="Yang Z."/>
            <person name="Liu X."/>
            <person name="Jiang W."/>
            <person name="Mao L."/>
            <person name="Kong X."/>
            <person name="Jiao Y."/>
            <person name="Jia J."/>
        </authorList>
    </citation>
    <scope>NUCLEOTIDE SEQUENCE [LARGE SCALE GENOMIC DNA]</scope>
    <source>
        <strain evidence="7">cv. AL8/78</strain>
    </source>
</reference>
<dbReference type="GO" id="GO:0005506">
    <property type="term" value="F:iron ion binding"/>
    <property type="evidence" value="ECO:0007669"/>
    <property type="project" value="InterPro"/>
</dbReference>
<name>A0A453T7D5_AEGTS</name>
<dbReference type="InterPro" id="IPR001128">
    <property type="entry name" value="Cyt_P450"/>
</dbReference>
<dbReference type="PANTHER" id="PTHR47955:SF21">
    <property type="entry name" value="OS06G0642300 PROTEIN"/>
    <property type="match status" value="1"/>
</dbReference>
<dbReference type="EnsemblPlants" id="AET7Gv21274700.1">
    <property type="protein sequence ID" value="AET7Gv21274700.1"/>
    <property type="gene ID" value="AET7Gv21274700"/>
</dbReference>
<reference evidence="6" key="5">
    <citation type="journal article" date="2021" name="G3 (Bethesda)">
        <title>Aegilops tauschii genome assembly Aet v5.0 features greater sequence contiguity and improved annotation.</title>
        <authorList>
            <person name="Wang L."/>
            <person name="Zhu T."/>
            <person name="Rodriguez J.C."/>
            <person name="Deal K.R."/>
            <person name="Dubcovsky J."/>
            <person name="McGuire P.E."/>
            <person name="Lux T."/>
            <person name="Spannagl M."/>
            <person name="Mayer K.F.X."/>
            <person name="Baldrich P."/>
            <person name="Meyers B.C."/>
            <person name="Huo N."/>
            <person name="Gu Y.Q."/>
            <person name="Zhou H."/>
            <person name="Devos K.M."/>
            <person name="Bennetzen J.L."/>
            <person name="Unver T."/>
            <person name="Budak H."/>
            <person name="Gulick P.J."/>
            <person name="Galiba G."/>
            <person name="Kalapos B."/>
            <person name="Nelson D.R."/>
            <person name="Li P."/>
            <person name="You F.M."/>
            <person name="Luo M.C."/>
            <person name="Dvorak J."/>
        </authorList>
    </citation>
    <scope>NUCLEOTIDE SEQUENCE [LARGE SCALE GENOMIC DNA]</scope>
    <source>
        <strain evidence="6">cv. AL8/78</strain>
    </source>
</reference>
<dbReference type="Gramene" id="AET7Gv21274700.1">
    <property type="protein sequence ID" value="AET7Gv21274700.1"/>
    <property type="gene ID" value="AET7Gv21274700"/>
</dbReference>
<evidence type="ECO:0000256" key="4">
    <source>
        <dbReference type="ARBA" id="ARBA00022989"/>
    </source>
</evidence>
<dbReference type="SUPFAM" id="SSF48264">
    <property type="entry name" value="Cytochrome P450"/>
    <property type="match status" value="1"/>
</dbReference>
<sequence length="218" mass="23872">QLSSFFRVPSVGRGALAMALLPLWLNRRRRPSAPDFRLPPSPWALPVLGHLHHLASDLPHRPVRDLARRHGPLVMLRLGGLPVVAASSADAAREVMVSRDVDFASRHMSRMVRLSIPLGAEGIIFAPYVDDWRQLRKIYTVELLSARRVRSFRPVREEEAGRLLRAVALSASRGTATSASCCRCTPPTHQCALSSGADSRIGARSWRCSGAGPSYSPG</sequence>
<dbReference type="AlphaFoldDB" id="A0A453T7D5"/>
<keyword evidence="4" id="KW-1133">Transmembrane helix</keyword>
<evidence type="ECO:0000256" key="3">
    <source>
        <dbReference type="ARBA" id="ARBA00022723"/>
    </source>
</evidence>
<reference evidence="6" key="4">
    <citation type="submission" date="2019-03" db="UniProtKB">
        <authorList>
            <consortium name="EnsemblPlants"/>
        </authorList>
    </citation>
    <scope>IDENTIFICATION</scope>
</reference>
<dbReference type="PANTHER" id="PTHR47955">
    <property type="entry name" value="CYTOCHROME P450 FAMILY 71 PROTEIN"/>
    <property type="match status" value="1"/>
</dbReference>
<evidence type="ECO:0000256" key="5">
    <source>
        <dbReference type="ARBA" id="ARBA00023004"/>
    </source>
</evidence>
<dbReference type="InterPro" id="IPR002401">
    <property type="entry name" value="Cyt_P450_E_grp-I"/>
</dbReference>
<dbReference type="Pfam" id="PF00067">
    <property type="entry name" value="p450"/>
    <property type="match status" value="1"/>
</dbReference>
<reference evidence="6" key="3">
    <citation type="journal article" date="2017" name="Nature">
        <title>Genome sequence of the progenitor of the wheat D genome Aegilops tauschii.</title>
        <authorList>
            <person name="Luo M.C."/>
            <person name="Gu Y.Q."/>
            <person name="Puiu D."/>
            <person name="Wang H."/>
            <person name="Twardziok S.O."/>
            <person name="Deal K.R."/>
            <person name="Huo N."/>
            <person name="Zhu T."/>
            <person name="Wang L."/>
            <person name="Wang Y."/>
            <person name="McGuire P.E."/>
            <person name="Liu S."/>
            <person name="Long H."/>
            <person name="Ramasamy R.K."/>
            <person name="Rodriguez J.C."/>
            <person name="Van S.L."/>
            <person name="Yuan L."/>
            <person name="Wang Z."/>
            <person name="Xia Z."/>
            <person name="Xiao L."/>
            <person name="Anderson O.D."/>
            <person name="Ouyang S."/>
            <person name="Liang Y."/>
            <person name="Zimin A.V."/>
            <person name="Pertea G."/>
            <person name="Qi P."/>
            <person name="Bennetzen J.L."/>
            <person name="Dai X."/>
            <person name="Dawson M.W."/>
            <person name="Muller H.G."/>
            <person name="Kugler K."/>
            <person name="Rivarola-Duarte L."/>
            <person name="Spannagl M."/>
            <person name="Mayer K.F.X."/>
            <person name="Lu F.H."/>
            <person name="Bevan M.W."/>
            <person name="Leroy P."/>
            <person name="Li P."/>
            <person name="You F.M."/>
            <person name="Sun Q."/>
            <person name="Liu Z."/>
            <person name="Lyons E."/>
            <person name="Wicker T."/>
            <person name="Salzberg S.L."/>
            <person name="Devos K.M."/>
            <person name="Dvorak J."/>
        </authorList>
    </citation>
    <scope>NUCLEOTIDE SEQUENCE [LARGE SCALE GENOMIC DNA]</scope>
    <source>
        <strain evidence="6">cv. AL8/78</strain>
    </source>
</reference>
<dbReference type="GO" id="GO:0020037">
    <property type="term" value="F:heme binding"/>
    <property type="evidence" value="ECO:0007669"/>
    <property type="project" value="InterPro"/>
</dbReference>
<evidence type="ECO:0000313" key="7">
    <source>
        <dbReference type="Proteomes" id="UP000015105"/>
    </source>
</evidence>
<protein>
    <submittedName>
        <fullName evidence="6">Uncharacterized protein</fullName>
    </submittedName>
</protein>
<proteinExistence type="inferred from homology"/>
<keyword evidence="5" id="KW-0408">Iron</keyword>
<evidence type="ECO:0000256" key="1">
    <source>
        <dbReference type="ARBA" id="ARBA00010617"/>
    </source>
</evidence>
<evidence type="ECO:0000256" key="2">
    <source>
        <dbReference type="ARBA" id="ARBA00022692"/>
    </source>
</evidence>
<accession>A0A453T7D5</accession>
<keyword evidence="4" id="KW-0472">Membrane</keyword>
<reference evidence="7" key="1">
    <citation type="journal article" date="2014" name="Science">
        <title>Ancient hybridizations among the ancestral genomes of bread wheat.</title>
        <authorList>
            <consortium name="International Wheat Genome Sequencing Consortium,"/>
            <person name="Marcussen T."/>
            <person name="Sandve S.R."/>
            <person name="Heier L."/>
            <person name="Spannagl M."/>
            <person name="Pfeifer M."/>
            <person name="Jakobsen K.S."/>
            <person name="Wulff B.B."/>
            <person name="Steuernagel B."/>
            <person name="Mayer K.F."/>
            <person name="Olsen O.A."/>
        </authorList>
    </citation>
    <scope>NUCLEOTIDE SEQUENCE [LARGE SCALE GENOMIC DNA]</scope>
    <source>
        <strain evidence="7">cv. AL8/78</strain>
    </source>
</reference>
<organism evidence="6 7">
    <name type="scientific">Aegilops tauschii subsp. strangulata</name>
    <name type="common">Goatgrass</name>
    <dbReference type="NCBI Taxonomy" id="200361"/>
    <lineage>
        <taxon>Eukaryota</taxon>
        <taxon>Viridiplantae</taxon>
        <taxon>Streptophyta</taxon>
        <taxon>Embryophyta</taxon>
        <taxon>Tracheophyta</taxon>
        <taxon>Spermatophyta</taxon>
        <taxon>Magnoliopsida</taxon>
        <taxon>Liliopsida</taxon>
        <taxon>Poales</taxon>
        <taxon>Poaceae</taxon>
        <taxon>BOP clade</taxon>
        <taxon>Pooideae</taxon>
        <taxon>Triticodae</taxon>
        <taxon>Triticeae</taxon>
        <taxon>Triticinae</taxon>
        <taxon>Aegilops</taxon>
    </lineage>
</organism>
<dbReference type="InterPro" id="IPR036396">
    <property type="entry name" value="Cyt_P450_sf"/>
</dbReference>
<evidence type="ECO:0000313" key="6">
    <source>
        <dbReference type="EnsemblPlants" id="AET7Gv21274700.1"/>
    </source>
</evidence>
<dbReference type="GO" id="GO:0016705">
    <property type="term" value="F:oxidoreductase activity, acting on paired donors, with incorporation or reduction of molecular oxygen"/>
    <property type="evidence" value="ECO:0007669"/>
    <property type="project" value="InterPro"/>
</dbReference>
<keyword evidence="2" id="KW-0812">Transmembrane</keyword>
<dbReference type="Gene3D" id="1.10.630.10">
    <property type="entry name" value="Cytochrome P450"/>
    <property type="match status" value="1"/>
</dbReference>